<feature type="transmembrane region" description="Helical" evidence="6">
    <location>
        <begin position="82"/>
        <end position="100"/>
    </location>
</feature>
<accession>A0A6A6DJ09</accession>
<feature type="transmembrane region" description="Helical" evidence="6">
    <location>
        <begin position="272"/>
        <end position="292"/>
    </location>
</feature>
<feature type="compositionally biased region" description="Basic and acidic residues" evidence="5">
    <location>
        <begin position="543"/>
        <end position="556"/>
    </location>
</feature>
<feature type="domain" description="Major facilitator superfamily (MFS) profile" evidence="7">
    <location>
        <begin position="47"/>
        <end position="536"/>
    </location>
</feature>
<dbReference type="OrthoDB" id="10021397at2759"/>
<evidence type="ECO:0000256" key="5">
    <source>
        <dbReference type="SAM" id="MobiDB-lite"/>
    </source>
</evidence>
<feature type="transmembrane region" description="Helical" evidence="6">
    <location>
        <begin position="241"/>
        <end position="260"/>
    </location>
</feature>
<evidence type="ECO:0000256" key="4">
    <source>
        <dbReference type="ARBA" id="ARBA00023136"/>
    </source>
</evidence>
<feature type="compositionally biased region" description="Basic and acidic residues" evidence="5">
    <location>
        <begin position="584"/>
        <end position="606"/>
    </location>
</feature>
<dbReference type="InterPro" id="IPR011701">
    <property type="entry name" value="MFS"/>
</dbReference>
<dbReference type="CDD" id="cd17502">
    <property type="entry name" value="MFS_Azr1_MDR_like"/>
    <property type="match status" value="1"/>
</dbReference>
<protein>
    <submittedName>
        <fullName evidence="8">Putative MFS multidrug transporter</fullName>
    </submittedName>
</protein>
<evidence type="ECO:0000256" key="1">
    <source>
        <dbReference type="ARBA" id="ARBA00004141"/>
    </source>
</evidence>
<evidence type="ECO:0000256" key="3">
    <source>
        <dbReference type="ARBA" id="ARBA00022989"/>
    </source>
</evidence>
<dbReference type="PANTHER" id="PTHR23501">
    <property type="entry name" value="MAJOR FACILITATOR SUPERFAMILY"/>
    <property type="match status" value="1"/>
</dbReference>
<dbReference type="Gene3D" id="1.20.1250.20">
    <property type="entry name" value="MFS general substrate transporter like domains"/>
    <property type="match status" value="2"/>
</dbReference>
<feature type="transmembrane region" description="Helical" evidence="6">
    <location>
        <begin position="44"/>
        <end position="70"/>
    </location>
</feature>
<dbReference type="FunFam" id="1.20.1250.20:FF:000196">
    <property type="entry name" value="MFS toxin efflux pump (AflT)"/>
    <property type="match status" value="1"/>
</dbReference>
<evidence type="ECO:0000313" key="8">
    <source>
        <dbReference type="EMBL" id="KAF2178412.1"/>
    </source>
</evidence>
<name>A0A6A6DJ09_9PEZI</name>
<evidence type="ECO:0000313" key="9">
    <source>
        <dbReference type="Proteomes" id="UP000800200"/>
    </source>
</evidence>
<dbReference type="GO" id="GO:0022857">
    <property type="term" value="F:transmembrane transporter activity"/>
    <property type="evidence" value="ECO:0007669"/>
    <property type="project" value="InterPro"/>
</dbReference>
<proteinExistence type="predicted"/>
<keyword evidence="3 6" id="KW-1133">Transmembrane helix</keyword>
<feature type="transmembrane region" description="Helical" evidence="6">
    <location>
        <begin position="112"/>
        <end position="131"/>
    </location>
</feature>
<dbReference type="GO" id="GO:0005886">
    <property type="term" value="C:plasma membrane"/>
    <property type="evidence" value="ECO:0007669"/>
    <property type="project" value="TreeGrafter"/>
</dbReference>
<feature type="transmembrane region" description="Helical" evidence="6">
    <location>
        <begin position="346"/>
        <end position="363"/>
    </location>
</feature>
<comment type="subcellular location">
    <subcellularLocation>
        <location evidence="1">Membrane</location>
        <topology evidence="1">Multi-pass membrane protein</topology>
    </subcellularLocation>
</comment>
<feature type="region of interest" description="Disordered" evidence="5">
    <location>
        <begin position="543"/>
        <end position="606"/>
    </location>
</feature>
<feature type="transmembrane region" description="Helical" evidence="6">
    <location>
        <begin position="137"/>
        <end position="161"/>
    </location>
</feature>
<dbReference type="Pfam" id="PF07690">
    <property type="entry name" value="MFS_1"/>
    <property type="match status" value="1"/>
</dbReference>
<evidence type="ECO:0000256" key="6">
    <source>
        <dbReference type="SAM" id="Phobius"/>
    </source>
</evidence>
<dbReference type="AlphaFoldDB" id="A0A6A6DJ09"/>
<sequence>MWFKKKEEEIAPPVPVNGTTADESKAKDVKKIDADIVYPSGLKLALLMMSIFVGMFLVSLDRLIISTAIPQITNEFNSAGEIGWYGTAYLITNCAFQLVFGKLYTVFSVKGTFLTSILLFEAGSALCGAAPNSVTFILGRAIAGLGSGGILSGVIVVIVYAVPLHKRPKYQGFFGAVFGVASVSGPLIGGAFTTHVTWRWSFYINLPLGGVVMVLIFFLLEVPDRPNTKIPLRDKLQQLNAFGMLALLPGVVCLCLALQWGGTTYVWSEGRVVALLVLAFVLLIAFALIQVWKPEQATVRPRIFIQRSIASGFWVSSCVGAHQTIFVYYLPLWFQAIDGVSAVTSGIRLLPMVLPIVVASLLTGQLVSRIGYYTPFMIFGVCLTAVGAGLLTTLEVSTSEAKWIGYQIIYGFGLGSCSQAPNMAAQTVLSRQDVSIGASLMFFGQQLFGAVFVSVGQNVLVNQLANRLAGIPGINPRLIESTGATDLLNLIPARYHATALVAYNDSLRVCFKVGLIMACLSVLGAFSMEWRSVKKNLPLKNADGKRAAEEGKRQGDSSEEQAPKAEAGAVGTEAALTSTLAPVEKAEQKATERTETEEVEAKGTAA</sequence>
<keyword evidence="4 6" id="KW-0472">Membrane</keyword>
<feature type="transmembrane region" description="Helical" evidence="6">
    <location>
        <begin position="173"/>
        <end position="194"/>
    </location>
</feature>
<feature type="transmembrane region" description="Helical" evidence="6">
    <location>
        <begin position="370"/>
        <end position="391"/>
    </location>
</feature>
<feature type="transmembrane region" description="Helical" evidence="6">
    <location>
        <begin position="313"/>
        <end position="334"/>
    </location>
</feature>
<dbReference type="PROSITE" id="PS50850">
    <property type="entry name" value="MFS"/>
    <property type="match status" value="1"/>
</dbReference>
<dbReference type="EMBL" id="ML994675">
    <property type="protein sequence ID" value="KAF2178412.1"/>
    <property type="molecule type" value="Genomic_DNA"/>
</dbReference>
<feature type="transmembrane region" description="Helical" evidence="6">
    <location>
        <begin position="200"/>
        <end position="220"/>
    </location>
</feature>
<dbReference type="SUPFAM" id="SSF103473">
    <property type="entry name" value="MFS general substrate transporter"/>
    <property type="match status" value="1"/>
</dbReference>
<gene>
    <name evidence="8" type="ORF">K469DRAFT_642723</name>
</gene>
<reference evidence="8" key="1">
    <citation type="journal article" date="2020" name="Stud. Mycol.">
        <title>101 Dothideomycetes genomes: a test case for predicting lifestyles and emergence of pathogens.</title>
        <authorList>
            <person name="Haridas S."/>
            <person name="Albert R."/>
            <person name="Binder M."/>
            <person name="Bloem J."/>
            <person name="Labutti K."/>
            <person name="Salamov A."/>
            <person name="Andreopoulos B."/>
            <person name="Baker S."/>
            <person name="Barry K."/>
            <person name="Bills G."/>
            <person name="Bluhm B."/>
            <person name="Cannon C."/>
            <person name="Castanera R."/>
            <person name="Culley D."/>
            <person name="Daum C."/>
            <person name="Ezra D."/>
            <person name="Gonzalez J."/>
            <person name="Henrissat B."/>
            <person name="Kuo A."/>
            <person name="Liang C."/>
            <person name="Lipzen A."/>
            <person name="Lutzoni F."/>
            <person name="Magnuson J."/>
            <person name="Mondo S."/>
            <person name="Nolan M."/>
            <person name="Ohm R."/>
            <person name="Pangilinan J."/>
            <person name="Park H.-J."/>
            <person name="Ramirez L."/>
            <person name="Alfaro M."/>
            <person name="Sun H."/>
            <person name="Tritt A."/>
            <person name="Yoshinaga Y."/>
            <person name="Zwiers L.-H."/>
            <person name="Turgeon B."/>
            <person name="Goodwin S."/>
            <person name="Spatafora J."/>
            <person name="Crous P."/>
            <person name="Grigoriev I."/>
        </authorList>
    </citation>
    <scope>NUCLEOTIDE SEQUENCE</scope>
    <source>
        <strain evidence="8">CBS 207.26</strain>
    </source>
</reference>
<dbReference type="FunFam" id="1.20.1720.10:FF:000012">
    <property type="entry name" value="MFS toxin efflux pump (AflT)"/>
    <property type="match status" value="1"/>
</dbReference>
<dbReference type="InterPro" id="IPR036259">
    <property type="entry name" value="MFS_trans_sf"/>
</dbReference>
<dbReference type="InterPro" id="IPR020846">
    <property type="entry name" value="MFS_dom"/>
</dbReference>
<dbReference type="Proteomes" id="UP000800200">
    <property type="component" value="Unassembled WGS sequence"/>
</dbReference>
<evidence type="ECO:0000256" key="2">
    <source>
        <dbReference type="ARBA" id="ARBA00022692"/>
    </source>
</evidence>
<dbReference type="PANTHER" id="PTHR23501:SF153">
    <property type="entry name" value="AFLATOXIN EFFLUX PUMP, PUTATIVE-RELATED"/>
    <property type="match status" value="1"/>
</dbReference>
<organism evidence="8 9">
    <name type="scientific">Zopfia rhizophila CBS 207.26</name>
    <dbReference type="NCBI Taxonomy" id="1314779"/>
    <lineage>
        <taxon>Eukaryota</taxon>
        <taxon>Fungi</taxon>
        <taxon>Dikarya</taxon>
        <taxon>Ascomycota</taxon>
        <taxon>Pezizomycotina</taxon>
        <taxon>Dothideomycetes</taxon>
        <taxon>Dothideomycetes incertae sedis</taxon>
        <taxon>Zopfiaceae</taxon>
        <taxon>Zopfia</taxon>
    </lineage>
</organism>
<keyword evidence="9" id="KW-1185">Reference proteome</keyword>
<keyword evidence="2 6" id="KW-0812">Transmembrane</keyword>
<evidence type="ECO:0000259" key="7">
    <source>
        <dbReference type="PROSITE" id="PS50850"/>
    </source>
</evidence>